<keyword evidence="2" id="KW-0560">Oxidoreductase</keyword>
<evidence type="ECO:0000256" key="3">
    <source>
        <dbReference type="ARBA" id="ARBA00023033"/>
    </source>
</evidence>
<dbReference type="InterPro" id="IPR036188">
    <property type="entry name" value="FAD/NAD-bd_sf"/>
</dbReference>
<dbReference type="PANTHER" id="PTHR13789">
    <property type="entry name" value="MONOOXYGENASE"/>
    <property type="match status" value="1"/>
</dbReference>
<dbReference type="Pfam" id="PF13450">
    <property type="entry name" value="NAD_binding_8"/>
    <property type="match status" value="1"/>
</dbReference>
<keyword evidence="6" id="KW-1185">Reference proteome</keyword>
<dbReference type="InterPro" id="IPR050493">
    <property type="entry name" value="FAD-dep_Monooxygenase_BioMet"/>
</dbReference>
<evidence type="ECO:0000313" key="5">
    <source>
        <dbReference type="EMBL" id="KAF1949165.1"/>
    </source>
</evidence>
<dbReference type="EMBL" id="ML977041">
    <property type="protein sequence ID" value="KAF1949165.1"/>
    <property type="molecule type" value="Genomic_DNA"/>
</dbReference>
<accession>A0A6A5T882</accession>
<comment type="similarity">
    <text evidence="1">Belongs to the paxM FAD-dependent monooxygenase family.</text>
</comment>
<dbReference type="PANTHER" id="PTHR13789:SF314">
    <property type="entry name" value="FAD-BINDING DOMAIN-CONTAINING PROTEIN"/>
    <property type="match status" value="1"/>
</dbReference>
<dbReference type="GO" id="GO:0004497">
    <property type="term" value="F:monooxygenase activity"/>
    <property type="evidence" value="ECO:0007669"/>
    <property type="project" value="UniProtKB-KW"/>
</dbReference>
<evidence type="ECO:0000313" key="6">
    <source>
        <dbReference type="Proteomes" id="UP000800035"/>
    </source>
</evidence>
<evidence type="ECO:0000256" key="2">
    <source>
        <dbReference type="ARBA" id="ARBA00023002"/>
    </source>
</evidence>
<reference evidence="5" key="1">
    <citation type="journal article" date="2020" name="Stud. Mycol.">
        <title>101 Dothideomycetes genomes: a test case for predicting lifestyles and emergence of pathogens.</title>
        <authorList>
            <person name="Haridas S."/>
            <person name="Albert R."/>
            <person name="Binder M."/>
            <person name="Bloem J."/>
            <person name="Labutti K."/>
            <person name="Salamov A."/>
            <person name="Andreopoulos B."/>
            <person name="Baker S."/>
            <person name="Barry K."/>
            <person name="Bills G."/>
            <person name="Bluhm B."/>
            <person name="Cannon C."/>
            <person name="Castanera R."/>
            <person name="Culley D."/>
            <person name="Daum C."/>
            <person name="Ezra D."/>
            <person name="Gonzalez J."/>
            <person name="Henrissat B."/>
            <person name="Kuo A."/>
            <person name="Liang C."/>
            <person name="Lipzen A."/>
            <person name="Lutzoni F."/>
            <person name="Magnuson J."/>
            <person name="Mondo S."/>
            <person name="Nolan M."/>
            <person name="Ohm R."/>
            <person name="Pangilinan J."/>
            <person name="Park H.-J."/>
            <person name="Ramirez L."/>
            <person name="Alfaro M."/>
            <person name="Sun H."/>
            <person name="Tritt A."/>
            <person name="Yoshinaga Y."/>
            <person name="Zwiers L.-H."/>
            <person name="Turgeon B."/>
            <person name="Goodwin S."/>
            <person name="Spatafora J."/>
            <person name="Crous P."/>
            <person name="Grigoriev I."/>
        </authorList>
    </citation>
    <scope>NUCLEOTIDE SEQUENCE</scope>
    <source>
        <strain evidence="5">CBS 675.92</strain>
    </source>
</reference>
<sequence length="301" mass="33015">MSVNIQSLHKLSIAIIGAGIVGLATAAFLRKHPRYSVTVYERRNAQLTENSAAIGIRTDLPIVKQLGISRDEIDAVVCAGYRTYTVHEEQMSKSSVGDGPDGDGAMWLVIRQDLKDALLRRVTCREGDGEPIRIVYGSQVVNVDPDAGLVQFDNGTSAEVDLIIGADGIHSTVQPSSHLHTHGPSQVASPYTRFVIPMDAVKSAIEPTDKWPAMYNCGEDTYISIVAADGDRHAVMYPCRGHTFMNVGYTVSDSSFKDLNQLDYSWRATGSVDEMVESAHGFPAWLRRVFSRTPKVDLFSR</sequence>
<feature type="transmembrane region" description="Helical" evidence="4">
    <location>
        <begin position="12"/>
        <end position="29"/>
    </location>
</feature>
<gene>
    <name evidence="5" type="ORF">CC80DRAFT_555654</name>
</gene>
<proteinExistence type="inferred from homology"/>
<evidence type="ECO:0000256" key="1">
    <source>
        <dbReference type="ARBA" id="ARBA00007992"/>
    </source>
</evidence>
<dbReference type="Gene3D" id="3.50.50.60">
    <property type="entry name" value="FAD/NAD(P)-binding domain"/>
    <property type="match status" value="1"/>
</dbReference>
<protein>
    <submittedName>
        <fullName evidence="5">FAD/NAD(P)-binding domain-containing protein</fullName>
    </submittedName>
</protein>
<evidence type="ECO:0000256" key="4">
    <source>
        <dbReference type="SAM" id="Phobius"/>
    </source>
</evidence>
<keyword evidence="3" id="KW-0503">Monooxygenase</keyword>
<dbReference type="PRINTS" id="PR00420">
    <property type="entry name" value="RNGMNOXGNASE"/>
</dbReference>
<dbReference type="Proteomes" id="UP000800035">
    <property type="component" value="Unassembled WGS sequence"/>
</dbReference>
<dbReference type="SUPFAM" id="SSF54373">
    <property type="entry name" value="FAD-linked reductases, C-terminal domain"/>
    <property type="match status" value="1"/>
</dbReference>
<organism evidence="5 6">
    <name type="scientific">Byssothecium circinans</name>
    <dbReference type="NCBI Taxonomy" id="147558"/>
    <lineage>
        <taxon>Eukaryota</taxon>
        <taxon>Fungi</taxon>
        <taxon>Dikarya</taxon>
        <taxon>Ascomycota</taxon>
        <taxon>Pezizomycotina</taxon>
        <taxon>Dothideomycetes</taxon>
        <taxon>Pleosporomycetidae</taxon>
        <taxon>Pleosporales</taxon>
        <taxon>Massarineae</taxon>
        <taxon>Massarinaceae</taxon>
        <taxon>Byssothecium</taxon>
    </lineage>
</organism>
<name>A0A6A5T882_9PLEO</name>
<keyword evidence="4" id="KW-1133">Transmembrane helix</keyword>
<keyword evidence="4" id="KW-0812">Transmembrane</keyword>
<dbReference type="AlphaFoldDB" id="A0A6A5T882"/>
<keyword evidence="4" id="KW-0472">Membrane</keyword>
<dbReference type="OrthoDB" id="9993796at2759"/>
<dbReference type="SUPFAM" id="SSF51905">
    <property type="entry name" value="FAD/NAD(P)-binding domain"/>
    <property type="match status" value="1"/>
</dbReference>